<dbReference type="InterPro" id="IPR006311">
    <property type="entry name" value="TAT_signal"/>
</dbReference>
<evidence type="ECO:0000256" key="1">
    <source>
        <dbReference type="ARBA" id="ARBA00023014"/>
    </source>
</evidence>
<proteinExistence type="predicted"/>
<keyword evidence="1" id="KW-0411">Iron-sulfur</keyword>
<dbReference type="InterPro" id="IPR050266">
    <property type="entry name" value="AB_hydrolase_sf"/>
</dbReference>
<reference evidence="4" key="2">
    <citation type="submission" date="2019-01" db="EMBL/GenBank/DDBJ databases">
        <title>Genome sequence of Desulfonema ishimotonii strain Tokyo 01.</title>
        <authorList>
            <person name="Fukui M."/>
        </authorList>
    </citation>
    <scope>NUCLEOTIDE SEQUENCE [LARGE SCALE GENOMIC DNA]</scope>
    <source>
        <strain evidence="4">Tokyo 01</strain>
    </source>
</reference>
<protein>
    <recommendedName>
        <fullName evidence="2">AB hydrolase-1 domain-containing protein</fullName>
    </recommendedName>
</protein>
<feature type="domain" description="AB hydrolase-1" evidence="2">
    <location>
        <begin position="79"/>
        <end position="176"/>
    </location>
</feature>
<dbReference type="AlphaFoldDB" id="A0A401FR51"/>
<dbReference type="Proteomes" id="UP000288096">
    <property type="component" value="Unassembled WGS sequence"/>
</dbReference>
<organism evidence="3 4">
    <name type="scientific">Desulfonema ishimotonii</name>
    <dbReference type="NCBI Taxonomy" id="45657"/>
    <lineage>
        <taxon>Bacteria</taxon>
        <taxon>Pseudomonadati</taxon>
        <taxon>Thermodesulfobacteriota</taxon>
        <taxon>Desulfobacteria</taxon>
        <taxon>Desulfobacterales</taxon>
        <taxon>Desulfococcaceae</taxon>
        <taxon>Desulfonema</taxon>
    </lineage>
</organism>
<dbReference type="GO" id="GO:0051536">
    <property type="term" value="F:iron-sulfur cluster binding"/>
    <property type="evidence" value="ECO:0007669"/>
    <property type="project" value="UniProtKB-KW"/>
</dbReference>
<dbReference type="InterPro" id="IPR029058">
    <property type="entry name" value="AB_hydrolase_fold"/>
</dbReference>
<dbReference type="Pfam" id="PF00561">
    <property type="entry name" value="Abhydrolase_1"/>
    <property type="match status" value="1"/>
</dbReference>
<dbReference type="PANTHER" id="PTHR43798">
    <property type="entry name" value="MONOACYLGLYCEROL LIPASE"/>
    <property type="match status" value="1"/>
</dbReference>
<dbReference type="SUPFAM" id="SSF53474">
    <property type="entry name" value="alpha/beta-Hydrolases"/>
    <property type="match status" value="1"/>
</dbReference>
<dbReference type="EMBL" id="BEXT01000001">
    <property type="protein sequence ID" value="GBC59448.1"/>
    <property type="molecule type" value="Genomic_DNA"/>
</dbReference>
<keyword evidence="1" id="KW-0408">Iron</keyword>
<comment type="caution">
    <text evidence="3">The sequence shown here is derived from an EMBL/GenBank/DDBJ whole genome shotgun (WGS) entry which is preliminary data.</text>
</comment>
<reference evidence="4" key="1">
    <citation type="submission" date="2017-11" db="EMBL/GenBank/DDBJ databases">
        <authorList>
            <person name="Watanabe M."/>
            <person name="Kojima H."/>
        </authorList>
    </citation>
    <scope>NUCLEOTIDE SEQUENCE [LARGE SCALE GENOMIC DNA]</scope>
    <source>
        <strain evidence="4">Tokyo 01</strain>
    </source>
</reference>
<accession>A0A401FR51</accession>
<dbReference type="Gene3D" id="3.40.50.1820">
    <property type="entry name" value="alpha/beta hydrolase"/>
    <property type="match status" value="1"/>
</dbReference>
<keyword evidence="1" id="KW-0479">Metal-binding</keyword>
<name>A0A401FR51_9BACT</name>
<dbReference type="PROSITE" id="PS51318">
    <property type="entry name" value="TAT"/>
    <property type="match status" value="1"/>
</dbReference>
<evidence type="ECO:0000259" key="2">
    <source>
        <dbReference type="Pfam" id="PF00561"/>
    </source>
</evidence>
<dbReference type="InterPro" id="IPR000073">
    <property type="entry name" value="AB_hydrolase_1"/>
</dbReference>
<evidence type="ECO:0000313" key="3">
    <source>
        <dbReference type="EMBL" id="GBC59448.1"/>
    </source>
</evidence>
<evidence type="ECO:0000313" key="4">
    <source>
        <dbReference type="Proteomes" id="UP000288096"/>
    </source>
</evidence>
<keyword evidence="4" id="KW-1185">Reference proteome</keyword>
<gene>
    <name evidence="3" type="ORF">DENIS_0387</name>
</gene>
<sequence>MRPDLNEVEKRISRRGFLRYASVLTLGGIASVGLPISGNACVNNCESEEHELTLNLDDGQQLTYHFIQQAHGSRGRCFFVHGIGDASSSFTQVIESAVSSGYDVIYYDQPGAGENSTVGVAFESACEILKTIVEQHARRGRKNYCISHSMGGLLMLLTFAKYPPNVRHVKLLAIEPSITLPDYQFFGWIQEPPAGVGYDGLLESVGTWGDAYAPTYAINLANTSRSLFIEHAQYVYEHFDEYRQQILDSGIAFTYVYGDNSSGTEYRAEMGTFPQVQAYHFANAAHWVHVDAESEFLEFLGTTFLKNRHPFV</sequence>
<dbReference type="RefSeq" id="WP_166404796.1">
    <property type="nucleotide sequence ID" value="NZ_BEXT01000001.1"/>
</dbReference>